<dbReference type="InterPro" id="IPR018101">
    <property type="entry name" value="Transl_elong_Ts_CS"/>
</dbReference>
<dbReference type="InterPro" id="IPR014039">
    <property type="entry name" value="Transl_elong_EFTs/EF1B_dimer"/>
</dbReference>
<dbReference type="Gene3D" id="1.10.286.20">
    <property type="match status" value="1"/>
</dbReference>
<dbReference type="PROSITE" id="PS01127">
    <property type="entry name" value="EF_TS_2"/>
    <property type="match status" value="1"/>
</dbReference>
<evidence type="ECO:0000313" key="12">
    <source>
        <dbReference type="Proteomes" id="UP000294289"/>
    </source>
</evidence>
<dbReference type="GO" id="GO:0003746">
    <property type="term" value="F:translation elongation factor activity"/>
    <property type="evidence" value="ECO:0007669"/>
    <property type="project" value="UniProtKB-UniRule"/>
</dbReference>
<evidence type="ECO:0000256" key="7">
    <source>
        <dbReference type="HAMAP-Rule" id="MF_00050"/>
    </source>
</evidence>
<keyword evidence="5 7" id="KW-0251">Elongation factor</keyword>
<feature type="domain" description="Translation elongation factor EFTs/EF1B dimerisation" evidence="10">
    <location>
        <begin position="71"/>
        <end position="262"/>
    </location>
</feature>
<evidence type="ECO:0000256" key="2">
    <source>
        <dbReference type="ARBA" id="ARBA00005532"/>
    </source>
</evidence>
<dbReference type="InterPro" id="IPR036402">
    <property type="entry name" value="EF-Ts_dimer_sf"/>
</dbReference>
<dbReference type="PANTHER" id="PTHR11741">
    <property type="entry name" value="ELONGATION FACTOR TS"/>
    <property type="match status" value="1"/>
</dbReference>
<dbReference type="FunFam" id="1.10.8.10:FF:000001">
    <property type="entry name" value="Elongation factor Ts"/>
    <property type="match status" value="1"/>
</dbReference>
<evidence type="ECO:0000256" key="5">
    <source>
        <dbReference type="ARBA" id="ARBA00022768"/>
    </source>
</evidence>
<gene>
    <name evidence="7 11" type="primary">tsf</name>
    <name evidence="11" type="ORF">ERCIPICE3303_192</name>
</gene>
<protein>
    <recommendedName>
        <fullName evidence="3 7">Elongation factor Ts</fullName>
        <shortName evidence="7">EF-Ts</shortName>
    </recommendedName>
</protein>
<dbReference type="OrthoDB" id="9808348at2"/>
<evidence type="ECO:0000256" key="9">
    <source>
        <dbReference type="RuleBase" id="RU000643"/>
    </source>
</evidence>
<comment type="subcellular location">
    <subcellularLocation>
        <location evidence="1 7 9">Cytoplasm</location>
    </subcellularLocation>
</comment>
<dbReference type="SUPFAM" id="SSF46934">
    <property type="entry name" value="UBA-like"/>
    <property type="match status" value="1"/>
</dbReference>
<comment type="function">
    <text evidence="7 8">Associates with the EF-Tu.GDP complex and induces the exchange of GDP to GTP. It remains bound to the aminoacyl-tRNA.EF-Tu.GTP complex up to the GTP hydrolysis stage on the ribosome.</text>
</comment>
<dbReference type="EMBL" id="LR217737">
    <property type="protein sequence ID" value="VFP87622.1"/>
    <property type="molecule type" value="Genomic_DNA"/>
</dbReference>
<dbReference type="SUPFAM" id="SSF54713">
    <property type="entry name" value="Elongation factor Ts (EF-Ts), dimerisation domain"/>
    <property type="match status" value="1"/>
</dbReference>
<reference evidence="11 12" key="1">
    <citation type="submission" date="2019-02" db="EMBL/GenBank/DDBJ databases">
        <authorList>
            <person name="Manzano-Marin A."/>
            <person name="Manzano-Marin A."/>
        </authorList>
    </citation>
    <scope>NUCLEOTIDE SEQUENCE [LARGE SCALE GENOMIC DNA]</scope>
    <source>
        <strain evidence="11 12">ErCipiceae</strain>
    </source>
</reference>
<dbReference type="InterPro" id="IPR009060">
    <property type="entry name" value="UBA-like_sf"/>
</dbReference>
<dbReference type="GO" id="GO:0005737">
    <property type="term" value="C:cytoplasm"/>
    <property type="evidence" value="ECO:0007669"/>
    <property type="project" value="UniProtKB-SubCell"/>
</dbReference>
<keyword evidence="4 7" id="KW-0963">Cytoplasm</keyword>
<dbReference type="AlphaFoldDB" id="A0A803FTY1"/>
<evidence type="ECO:0000256" key="4">
    <source>
        <dbReference type="ARBA" id="ARBA00022490"/>
    </source>
</evidence>
<dbReference type="Pfam" id="PF00889">
    <property type="entry name" value="EF_TS"/>
    <property type="match status" value="1"/>
</dbReference>
<proteinExistence type="inferred from homology"/>
<dbReference type="Proteomes" id="UP000294289">
    <property type="component" value="Chromosome"/>
</dbReference>
<dbReference type="Gene3D" id="1.10.8.10">
    <property type="entry name" value="DNA helicase RuvA subunit, C-terminal domain"/>
    <property type="match status" value="1"/>
</dbReference>
<comment type="similarity">
    <text evidence="2 7 8">Belongs to the EF-Ts family.</text>
</comment>
<name>A0A803FTY1_9GAMM</name>
<evidence type="ECO:0000259" key="10">
    <source>
        <dbReference type="Pfam" id="PF00889"/>
    </source>
</evidence>
<dbReference type="CDD" id="cd14275">
    <property type="entry name" value="UBA_EF-Ts"/>
    <property type="match status" value="1"/>
</dbReference>
<evidence type="ECO:0000313" key="11">
    <source>
        <dbReference type="EMBL" id="VFP87622.1"/>
    </source>
</evidence>
<evidence type="ECO:0000256" key="6">
    <source>
        <dbReference type="ARBA" id="ARBA00022917"/>
    </source>
</evidence>
<keyword evidence="6 7" id="KW-0648">Protein biosynthesis</keyword>
<dbReference type="PANTHER" id="PTHR11741:SF0">
    <property type="entry name" value="ELONGATION FACTOR TS, MITOCHONDRIAL"/>
    <property type="match status" value="1"/>
</dbReference>
<dbReference type="InterPro" id="IPR001816">
    <property type="entry name" value="Transl_elong_EFTs/EF1B"/>
</dbReference>
<organism evidence="11 12">
    <name type="scientific">Candidatus Erwinia haradaeae</name>
    <dbReference type="NCBI Taxonomy" id="1922217"/>
    <lineage>
        <taxon>Bacteria</taxon>
        <taxon>Pseudomonadati</taxon>
        <taxon>Pseudomonadota</taxon>
        <taxon>Gammaproteobacteria</taxon>
        <taxon>Enterobacterales</taxon>
        <taxon>Erwiniaceae</taxon>
        <taxon>Erwinia</taxon>
    </lineage>
</organism>
<evidence type="ECO:0000256" key="3">
    <source>
        <dbReference type="ARBA" id="ARBA00016956"/>
    </source>
</evidence>
<feature type="region of interest" description="Involved in Mg(2+) ion dislocation from EF-Tu" evidence="7">
    <location>
        <begin position="80"/>
        <end position="83"/>
    </location>
</feature>
<dbReference type="PROSITE" id="PS01126">
    <property type="entry name" value="EF_TS_1"/>
    <property type="match status" value="1"/>
</dbReference>
<dbReference type="HAMAP" id="MF_00050">
    <property type="entry name" value="EF_Ts"/>
    <property type="match status" value="1"/>
</dbReference>
<dbReference type="FunFam" id="3.30.479.20:FF:000001">
    <property type="entry name" value="Elongation factor Ts"/>
    <property type="match status" value="1"/>
</dbReference>
<dbReference type="Gene3D" id="3.30.479.20">
    <property type="entry name" value="Elongation factor Ts, dimerisation domain"/>
    <property type="match status" value="2"/>
</dbReference>
<dbReference type="FunFam" id="1.10.286.20:FF:000001">
    <property type="entry name" value="Elongation factor Ts"/>
    <property type="match status" value="1"/>
</dbReference>
<evidence type="ECO:0000256" key="1">
    <source>
        <dbReference type="ARBA" id="ARBA00004496"/>
    </source>
</evidence>
<dbReference type="RefSeq" id="WP_157990883.1">
    <property type="nucleotide sequence ID" value="NZ_LR217737.1"/>
</dbReference>
<evidence type="ECO:0000256" key="8">
    <source>
        <dbReference type="RuleBase" id="RU000642"/>
    </source>
</evidence>
<accession>A0A803FTY1</accession>
<dbReference type="NCBIfam" id="TIGR00116">
    <property type="entry name" value="tsf"/>
    <property type="match status" value="1"/>
</dbReference>
<sequence>MVEITASLVKELRERTSAGILDCKKALTVSSGNIELAIKNMRTSGAIKAAKKIGNIVSEGMIQIKIESNYGVMIEVNCETDFVTKHSGFQLFVNRVINAAFIDKINDLMVLRSKFEEERIELISTIGENIHIRRIAVIEGPSLNSYLHHARIGVIVSTISSDTEFSKHIAMHIAASQPEYIRPEDISTEVIKNESQIQLGIAMQAGKSKDIAEKIIEGRMKKFADRISLTGQPFIFDQSKTVGQCLKEKNASVIDFVRFKIGNAIR</sequence>